<dbReference type="Proteomes" id="UP000038010">
    <property type="component" value="Unassembled WGS sequence"/>
</dbReference>
<feature type="compositionally biased region" description="Basic and acidic residues" evidence="1">
    <location>
        <begin position="258"/>
        <end position="271"/>
    </location>
</feature>
<feature type="compositionally biased region" description="Acidic residues" evidence="1">
    <location>
        <begin position="540"/>
        <end position="550"/>
    </location>
</feature>
<feature type="region of interest" description="Disordered" evidence="1">
    <location>
        <begin position="217"/>
        <end position="296"/>
    </location>
</feature>
<gene>
    <name evidence="2" type="ORF">AB675_1644</name>
</gene>
<feature type="region of interest" description="Disordered" evidence="1">
    <location>
        <begin position="504"/>
        <end position="570"/>
    </location>
</feature>
<feature type="compositionally biased region" description="Low complexity" evidence="1">
    <location>
        <begin position="224"/>
        <end position="239"/>
    </location>
</feature>
<feature type="region of interest" description="Disordered" evidence="1">
    <location>
        <begin position="88"/>
        <end position="117"/>
    </location>
</feature>
<feature type="compositionally biased region" description="Polar residues" evidence="1">
    <location>
        <begin position="392"/>
        <end position="403"/>
    </location>
</feature>
<feature type="compositionally biased region" description="Basic and acidic residues" evidence="1">
    <location>
        <begin position="525"/>
        <end position="539"/>
    </location>
</feature>
<feature type="region of interest" description="Disordered" evidence="1">
    <location>
        <begin position="1"/>
        <end position="68"/>
    </location>
</feature>
<evidence type="ECO:0000313" key="2">
    <source>
        <dbReference type="EMBL" id="KPI36019.1"/>
    </source>
</evidence>
<evidence type="ECO:0000313" key="3">
    <source>
        <dbReference type="Proteomes" id="UP000038010"/>
    </source>
</evidence>
<comment type="caution">
    <text evidence="2">The sequence shown here is derived from an EMBL/GenBank/DDBJ whole genome shotgun (WGS) entry which is preliminary data.</text>
</comment>
<protein>
    <submittedName>
        <fullName evidence="2">Uncharacterized protein</fullName>
    </submittedName>
</protein>
<reference evidence="2 3" key="1">
    <citation type="submission" date="2015-06" db="EMBL/GenBank/DDBJ databases">
        <title>Draft genome of the ant-associated black yeast Phialophora attae CBS 131958.</title>
        <authorList>
            <person name="Moreno L.F."/>
            <person name="Stielow B.J."/>
            <person name="de Hoog S."/>
            <person name="Vicente V.A."/>
            <person name="Weiss V.A."/>
            <person name="de Vries M."/>
            <person name="Cruz L.M."/>
            <person name="Souza E.M."/>
        </authorList>
    </citation>
    <scope>NUCLEOTIDE SEQUENCE [LARGE SCALE GENOMIC DNA]</scope>
    <source>
        <strain evidence="2 3">CBS 131958</strain>
    </source>
</reference>
<sequence>MAEPESETHSAIPPTSQTTPEPRAAPDISVSPSTADISDYLLPNSPARPLQPPTTAEWWSTMPSSDSVHEQNYPAALEVYSGFSSEVRTKADTATEESQAQPPSPPQNFTFMGMDRQDPTTIDWRSISLRRPGAMPAIEADNIAKGKPGWMRAPSPHYATDRSNLPTTSRPVSPEGAPEKAEPREAGEQEVGAIEGVDYGVPTGSNRPVVFFDKPRQSQVLPVSTSPASASRQRRASSSFDKPVRGRARTPVPWLHRSPLDDEPLRQERSRSANSAPFAHHRASSIPSLPELPPDRSAFEPDIHAFHPSFLTRPIPRANNVVPSVLARSIIRPNIHEQESMFNDFLNRHLSHHGRNDDHNHTPFRSPSLPHVQMHGSSHGLYERSPYRPLTHTPTPSFTNTFGNDPRRPQTLRGLYSPVVLFRCNLCVEEDGATTYGSVERVERHLRVRHGYGGNESMSGDREGPVAESAVRESHADWYFGIDSDAVDSDAVREMEDMYGVNIRMGPEDESADGSGNANFGAAHGGHDGDADGEAQHDADDADDESDDEVPIPGTIVPGTTSTPPTPGDRWYFGRLENEKLRGRQPATRFWARPSGSGCDVGTQTDMSTAEQGGELYDDTAAAAPACGVAQGATGRLVYARMPGSFEASGYVF</sequence>
<feature type="region of interest" description="Disordered" evidence="1">
    <location>
        <begin position="138"/>
        <end position="200"/>
    </location>
</feature>
<feature type="region of interest" description="Disordered" evidence="1">
    <location>
        <begin position="386"/>
        <end position="406"/>
    </location>
</feature>
<feature type="compositionally biased region" description="Low complexity" evidence="1">
    <location>
        <begin position="551"/>
        <end position="563"/>
    </location>
</feature>
<dbReference type="AlphaFoldDB" id="A0A0N0NIZ5"/>
<feature type="compositionally biased region" description="Basic and acidic residues" evidence="1">
    <location>
        <begin position="177"/>
        <end position="187"/>
    </location>
</feature>
<keyword evidence="3" id="KW-1185">Reference proteome</keyword>
<feature type="compositionally biased region" description="Polar residues" evidence="1">
    <location>
        <begin position="53"/>
        <end position="66"/>
    </location>
</feature>
<dbReference type="VEuPathDB" id="FungiDB:AB675_1644"/>
<name>A0A0N0NIZ5_9EURO</name>
<accession>A0A0N0NIZ5</accession>
<organism evidence="2 3">
    <name type="scientific">Cyphellophora attinorum</name>
    <dbReference type="NCBI Taxonomy" id="1664694"/>
    <lineage>
        <taxon>Eukaryota</taxon>
        <taxon>Fungi</taxon>
        <taxon>Dikarya</taxon>
        <taxon>Ascomycota</taxon>
        <taxon>Pezizomycotina</taxon>
        <taxon>Eurotiomycetes</taxon>
        <taxon>Chaetothyriomycetidae</taxon>
        <taxon>Chaetothyriales</taxon>
        <taxon>Cyphellophoraceae</taxon>
        <taxon>Cyphellophora</taxon>
    </lineage>
</organism>
<dbReference type="RefSeq" id="XP_017995982.1">
    <property type="nucleotide sequence ID" value="XM_018141548.1"/>
</dbReference>
<feature type="compositionally biased region" description="Polar residues" evidence="1">
    <location>
        <begin position="161"/>
        <end position="171"/>
    </location>
</feature>
<dbReference type="GeneID" id="28733428"/>
<evidence type="ECO:0000256" key="1">
    <source>
        <dbReference type="SAM" id="MobiDB-lite"/>
    </source>
</evidence>
<proteinExistence type="predicted"/>
<dbReference type="EMBL" id="LFJN01000034">
    <property type="protein sequence ID" value="KPI36019.1"/>
    <property type="molecule type" value="Genomic_DNA"/>
</dbReference>